<evidence type="ECO:0000256" key="1">
    <source>
        <dbReference type="SAM" id="MobiDB-lite"/>
    </source>
</evidence>
<proteinExistence type="predicted"/>
<feature type="compositionally biased region" description="Basic and acidic residues" evidence="1">
    <location>
        <begin position="233"/>
        <end position="265"/>
    </location>
</feature>
<dbReference type="Proteomes" id="UP000807469">
    <property type="component" value="Unassembled WGS sequence"/>
</dbReference>
<dbReference type="Pfam" id="PF19343">
    <property type="entry name" value="HAM1_N"/>
    <property type="match status" value="1"/>
</dbReference>
<dbReference type="AlphaFoldDB" id="A0A9P6CLF8"/>
<feature type="compositionally biased region" description="Basic and acidic residues" evidence="1">
    <location>
        <begin position="277"/>
        <end position="300"/>
    </location>
</feature>
<accession>A0A9P6CLF8</accession>
<dbReference type="EMBL" id="MU155764">
    <property type="protein sequence ID" value="KAF9471081.1"/>
    <property type="molecule type" value="Genomic_DNA"/>
</dbReference>
<feature type="domain" description="HAM1-like N-terminal" evidence="2">
    <location>
        <begin position="16"/>
        <end position="328"/>
    </location>
</feature>
<evidence type="ECO:0000313" key="3">
    <source>
        <dbReference type="EMBL" id="KAF9471081.1"/>
    </source>
</evidence>
<dbReference type="InterPro" id="IPR045967">
    <property type="entry name" value="HAM1-like_N"/>
</dbReference>
<dbReference type="PANTHER" id="PTHR31138:SF1">
    <property type="entry name" value="PDZ DOMAIN-CONTAINING PROTEIN"/>
    <property type="match status" value="1"/>
</dbReference>
<feature type="region of interest" description="Disordered" evidence="1">
    <location>
        <begin position="1"/>
        <end position="29"/>
    </location>
</feature>
<feature type="region of interest" description="Disordered" evidence="1">
    <location>
        <begin position="209"/>
        <end position="342"/>
    </location>
</feature>
<evidence type="ECO:0000259" key="2">
    <source>
        <dbReference type="Pfam" id="PF19343"/>
    </source>
</evidence>
<comment type="caution">
    <text evidence="3">The sequence shown here is derived from an EMBL/GenBank/DDBJ whole genome shotgun (WGS) entry which is preliminary data.</text>
</comment>
<keyword evidence="4" id="KW-1185">Reference proteome</keyword>
<name>A0A9P6CLF8_9AGAR</name>
<sequence length="342" mass="37728">MSTLPKTTKDISTHPAKGTVTSPNDPRLKEADVDRKFRIYGAIDALRHSKLPSNAQIDAFLGSMVDAQPAAIESLSPEGRRLVQDAKEVIRTTRTMLNEKNADEMLQNFVWRTRSLDKDTFKPGEMEVGPGGDKVQNDREQAVKHLRTIVSLVLTNSEVRKLLADFSTIGRDLLARGASNAATMLAPNPEELSNVDATAPNDQFITEGGRTAGSNETPVLEGRAPGVGGVRMHPREDEPQLWREGEQGEQGERRPMGEVRDEMGQRVEGVTGTTGGVREHAGAMTEQAKEKLAETKDESMRQGQEIQEAREQGDEEAVEEKKLGMKGKMRQFRVSRDGSRPF</sequence>
<reference evidence="3" key="1">
    <citation type="submission" date="2020-11" db="EMBL/GenBank/DDBJ databases">
        <authorList>
            <consortium name="DOE Joint Genome Institute"/>
            <person name="Ahrendt S."/>
            <person name="Riley R."/>
            <person name="Andreopoulos W."/>
            <person name="Labutti K."/>
            <person name="Pangilinan J."/>
            <person name="Ruiz-Duenas F.J."/>
            <person name="Barrasa J.M."/>
            <person name="Sanchez-Garcia M."/>
            <person name="Camarero S."/>
            <person name="Miyauchi S."/>
            <person name="Serrano A."/>
            <person name="Linde D."/>
            <person name="Babiker R."/>
            <person name="Drula E."/>
            <person name="Ayuso-Fernandez I."/>
            <person name="Pacheco R."/>
            <person name="Padilla G."/>
            <person name="Ferreira P."/>
            <person name="Barriuso J."/>
            <person name="Kellner H."/>
            <person name="Castanera R."/>
            <person name="Alfaro M."/>
            <person name="Ramirez L."/>
            <person name="Pisabarro A.G."/>
            <person name="Kuo A."/>
            <person name="Tritt A."/>
            <person name="Lipzen A."/>
            <person name="He G."/>
            <person name="Yan M."/>
            <person name="Ng V."/>
            <person name="Cullen D."/>
            <person name="Martin F."/>
            <person name="Rosso M.-N."/>
            <person name="Henrissat B."/>
            <person name="Hibbett D."/>
            <person name="Martinez A.T."/>
            <person name="Grigoriev I.V."/>
        </authorList>
    </citation>
    <scope>NUCLEOTIDE SEQUENCE</scope>
    <source>
        <strain evidence="3">CIRM-BRFM 674</strain>
    </source>
</reference>
<evidence type="ECO:0000313" key="4">
    <source>
        <dbReference type="Proteomes" id="UP000807469"/>
    </source>
</evidence>
<protein>
    <recommendedName>
        <fullName evidence="2">HAM1-like N-terminal domain-containing protein</fullName>
    </recommendedName>
</protein>
<organism evidence="3 4">
    <name type="scientific">Pholiota conissans</name>
    <dbReference type="NCBI Taxonomy" id="109636"/>
    <lineage>
        <taxon>Eukaryota</taxon>
        <taxon>Fungi</taxon>
        <taxon>Dikarya</taxon>
        <taxon>Basidiomycota</taxon>
        <taxon>Agaricomycotina</taxon>
        <taxon>Agaricomycetes</taxon>
        <taxon>Agaricomycetidae</taxon>
        <taxon>Agaricales</taxon>
        <taxon>Agaricineae</taxon>
        <taxon>Strophariaceae</taxon>
        <taxon>Pholiota</taxon>
    </lineage>
</organism>
<dbReference type="PANTHER" id="PTHR31138">
    <property type="entry name" value="CHROMOSOME 19, WHOLE GENOME SHOTGUN SEQUENCE"/>
    <property type="match status" value="1"/>
</dbReference>
<dbReference type="OrthoDB" id="3055982at2759"/>
<feature type="compositionally biased region" description="Basic residues" evidence="1">
    <location>
        <begin position="324"/>
        <end position="333"/>
    </location>
</feature>
<gene>
    <name evidence="3" type="ORF">BDN70DRAFT_888470</name>
</gene>